<keyword evidence="1" id="KW-0732">Signal</keyword>
<organism evidence="2 3">
    <name type="scientific">Haemonchus contortus</name>
    <name type="common">Barber pole worm</name>
    <dbReference type="NCBI Taxonomy" id="6289"/>
    <lineage>
        <taxon>Eukaryota</taxon>
        <taxon>Metazoa</taxon>
        <taxon>Ecdysozoa</taxon>
        <taxon>Nematoda</taxon>
        <taxon>Chromadorea</taxon>
        <taxon>Rhabditida</taxon>
        <taxon>Rhabditina</taxon>
        <taxon>Rhabditomorpha</taxon>
        <taxon>Strongyloidea</taxon>
        <taxon>Trichostrongylidae</taxon>
        <taxon>Haemonchus</taxon>
    </lineage>
</organism>
<keyword evidence="2" id="KW-1185">Reference proteome</keyword>
<accession>A0A7I4YUL9</accession>
<name>A0A7I4YUL9_HAECO</name>
<dbReference type="WBParaSite" id="HCON_00149650-00001">
    <property type="protein sequence ID" value="HCON_00149650-00001"/>
    <property type="gene ID" value="HCON_00149650"/>
</dbReference>
<reference evidence="3" key="1">
    <citation type="submission" date="2020-12" db="UniProtKB">
        <authorList>
            <consortium name="WormBaseParasite"/>
        </authorList>
    </citation>
    <scope>IDENTIFICATION</scope>
    <source>
        <strain evidence="3">MHco3</strain>
    </source>
</reference>
<evidence type="ECO:0000313" key="3">
    <source>
        <dbReference type="WBParaSite" id="HCON_00149650-00001"/>
    </source>
</evidence>
<feature type="chain" id="PRO_5029460171" evidence="1">
    <location>
        <begin position="17"/>
        <end position="133"/>
    </location>
</feature>
<dbReference type="AlphaFoldDB" id="A0A7I4YUL9"/>
<proteinExistence type="predicted"/>
<dbReference type="Proteomes" id="UP000025227">
    <property type="component" value="Unplaced"/>
</dbReference>
<feature type="signal peptide" evidence="1">
    <location>
        <begin position="1"/>
        <end position="16"/>
    </location>
</feature>
<sequence>MLLVFLVLVLIPQNFATQESTLSQEWKNAFEVLNLMYGDNLKWSDEWANKALEYLKSPNSVKADMAIEGEQSFPEHDRQSVLQKLLAFLGPRFGEIDKALEGLPMGTIYGCNGVVNKKGNRDFISAACLYKKP</sequence>
<protein>
    <submittedName>
        <fullName evidence="3">Conserved secreted protein</fullName>
    </submittedName>
</protein>
<dbReference type="OrthoDB" id="5881339at2759"/>
<evidence type="ECO:0000313" key="2">
    <source>
        <dbReference type="Proteomes" id="UP000025227"/>
    </source>
</evidence>
<evidence type="ECO:0000256" key="1">
    <source>
        <dbReference type="SAM" id="SignalP"/>
    </source>
</evidence>